<comment type="caution">
    <text evidence="2">The sequence shown here is derived from an EMBL/GenBank/DDBJ whole genome shotgun (WGS) entry which is preliminary data.</text>
</comment>
<gene>
    <name evidence="2" type="ORF">FLX08_38710</name>
</gene>
<protein>
    <submittedName>
        <fullName evidence="2">Uncharacterized protein</fullName>
    </submittedName>
</protein>
<evidence type="ECO:0000313" key="3">
    <source>
        <dbReference type="Proteomes" id="UP000316541"/>
    </source>
</evidence>
<evidence type="ECO:0000256" key="1">
    <source>
        <dbReference type="SAM" id="MobiDB-lite"/>
    </source>
</evidence>
<reference evidence="2 3" key="1">
    <citation type="submission" date="2019-07" db="EMBL/GenBank/DDBJ databases">
        <title>Microbispora hainanensis DSM 45428.</title>
        <authorList>
            <person name="Thawai C."/>
        </authorList>
    </citation>
    <scope>NUCLEOTIDE SEQUENCE [LARGE SCALE GENOMIC DNA]</scope>
    <source>
        <strain evidence="2 3">DSM 45428</strain>
    </source>
</reference>
<feature type="compositionally biased region" description="Polar residues" evidence="1">
    <location>
        <begin position="146"/>
        <end position="156"/>
    </location>
</feature>
<proteinExistence type="predicted"/>
<evidence type="ECO:0000313" key="2">
    <source>
        <dbReference type="EMBL" id="TQS09301.1"/>
    </source>
</evidence>
<dbReference type="EMBL" id="VIRM01000089">
    <property type="protein sequence ID" value="TQS09301.1"/>
    <property type="molecule type" value="Genomic_DNA"/>
</dbReference>
<name>A0A544XXU7_9ACTN</name>
<feature type="compositionally biased region" description="Low complexity" evidence="1">
    <location>
        <begin position="129"/>
        <end position="145"/>
    </location>
</feature>
<accession>A0A544XXU7</accession>
<dbReference type="RefSeq" id="WP_142625236.1">
    <property type="nucleotide sequence ID" value="NZ_VIRM01000089.1"/>
</dbReference>
<dbReference type="AlphaFoldDB" id="A0A544XXU7"/>
<organism evidence="2 3">
    <name type="scientific">Microbispora hainanensis</name>
    <dbReference type="NCBI Taxonomy" id="568844"/>
    <lineage>
        <taxon>Bacteria</taxon>
        <taxon>Bacillati</taxon>
        <taxon>Actinomycetota</taxon>
        <taxon>Actinomycetes</taxon>
        <taxon>Streptosporangiales</taxon>
        <taxon>Streptosporangiaceae</taxon>
        <taxon>Microbispora</taxon>
    </lineage>
</organism>
<feature type="region of interest" description="Disordered" evidence="1">
    <location>
        <begin position="123"/>
        <end position="175"/>
    </location>
</feature>
<sequence length="285" mass="30173">MNHDWTRKDLTLPAEFDGDEQALAEIHQRVGWGHTVRYAVEHIRTERAEAAERARVRAELEQAGIRITGDILAGALTLTRLAAVVEGFDPDTHTTCEGHGVFLRSRGTATPVAYCTGPERHGYAPRETPSAPGAPVSGPAASARPTSLSGGWSSRATVRGRPARPCGESGSPACWPAPPRPSRCWPGSPGNPLRDKLTGARHTALWAKLTGNIDAASTAAVRPGRLPLLALAPIAVAYEHQMTVGWRLADHLRTDLALDALASGAAATAGGWRGLRRPIAAVSVL</sequence>
<dbReference type="Proteomes" id="UP000316541">
    <property type="component" value="Unassembled WGS sequence"/>
</dbReference>